<evidence type="ECO:0000259" key="6">
    <source>
        <dbReference type="Pfam" id="PF23892"/>
    </source>
</evidence>
<evidence type="ECO:0000259" key="7">
    <source>
        <dbReference type="Pfam" id="PF23914"/>
    </source>
</evidence>
<feature type="domain" description="Cytochrome c-type biogenesis protein H TPR" evidence="7">
    <location>
        <begin position="139"/>
        <end position="261"/>
    </location>
</feature>
<keyword evidence="4" id="KW-0802">TPR repeat</keyword>
<dbReference type="GO" id="GO:0017004">
    <property type="term" value="P:cytochrome complex assembly"/>
    <property type="evidence" value="ECO:0007669"/>
    <property type="project" value="UniProtKB-KW"/>
</dbReference>
<comment type="subcellular location">
    <subcellularLocation>
        <location evidence="1">Cell envelope</location>
    </subcellularLocation>
</comment>
<dbReference type="SMART" id="SM00028">
    <property type="entry name" value="TPR"/>
    <property type="match status" value="2"/>
</dbReference>
<dbReference type="EMBL" id="CP154858">
    <property type="protein sequence ID" value="XDT72773.1"/>
    <property type="molecule type" value="Genomic_DNA"/>
</dbReference>
<keyword evidence="2" id="KW-0677">Repeat</keyword>
<dbReference type="GO" id="GO:0005886">
    <property type="term" value="C:plasma membrane"/>
    <property type="evidence" value="ECO:0007669"/>
    <property type="project" value="TreeGrafter"/>
</dbReference>
<keyword evidence="3" id="KW-0201">Cytochrome c-type biogenesis</keyword>
<dbReference type="RefSeq" id="WP_369601777.1">
    <property type="nucleotide sequence ID" value="NZ_CP154858.1"/>
</dbReference>
<accession>A0AB39UX25</accession>
<dbReference type="KEGG" id="tcd:AAIA72_01960"/>
<evidence type="ECO:0000256" key="2">
    <source>
        <dbReference type="ARBA" id="ARBA00022737"/>
    </source>
</evidence>
<evidence type="ECO:0000256" key="4">
    <source>
        <dbReference type="ARBA" id="ARBA00022803"/>
    </source>
</evidence>
<reference evidence="8" key="1">
    <citation type="submission" date="2024-05" db="EMBL/GenBank/DDBJ databases">
        <title>Genome sequencing of novel strain.</title>
        <authorList>
            <person name="Ganbat D."/>
            <person name="Ganbat S."/>
            <person name="Lee S.-J."/>
        </authorList>
    </citation>
    <scope>NUCLEOTIDE SEQUENCE</scope>
    <source>
        <strain evidence="8">SMD15-11</strain>
    </source>
</reference>
<organism evidence="8">
    <name type="scientific">Thermohahella caldifontis</name>
    <dbReference type="NCBI Taxonomy" id="3142973"/>
    <lineage>
        <taxon>Bacteria</taxon>
        <taxon>Pseudomonadati</taxon>
        <taxon>Pseudomonadota</taxon>
        <taxon>Gammaproteobacteria</taxon>
        <taxon>Oceanospirillales</taxon>
        <taxon>Hahellaceae</taxon>
        <taxon>Thermohahella</taxon>
    </lineage>
</organism>
<name>A0AB39UX25_9GAMM</name>
<dbReference type="InterPro" id="IPR017560">
    <property type="entry name" value="Cyt_c_biogenesis_CcmI"/>
</dbReference>
<dbReference type="Gene3D" id="1.25.40.10">
    <property type="entry name" value="Tetratricopeptide repeat domain"/>
    <property type="match status" value="1"/>
</dbReference>
<evidence type="ECO:0000256" key="5">
    <source>
        <dbReference type="SAM" id="Phobius"/>
    </source>
</evidence>
<dbReference type="InterPro" id="IPR051263">
    <property type="entry name" value="C-type_cytochrome_biogenesis"/>
</dbReference>
<dbReference type="InterPro" id="IPR011990">
    <property type="entry name" value="TPR-like_helical_dom_sf"/>
</dbReference>
<dbReference type="AlphaFoldDB" id="A0AB39UX25"/>
<dbReference type="InterPro" id="IPR056412">
    <property type="entry name" value="Ig_CycH"/>
</dbReference>
<feature type="domain" description="Cytochrome c-type biogenesis protein H Ig-like" evidence="6">
    <location>
        <begin position="304"/>
        <end position="411"/>
    </location>
</feature>
<dbReference type="Pfam" id="PF23914">
    <property type="entry name" value="TPR_CcmH_CycH"/>
    <property type="match status" value="1"/>
</dbReference>
<keyword evidence="5" id="KW-0812">Transmembrane</keyword>
<feature type="transmembrane region" description="Helical" evidence="5">
    <location>
        <begin position="96"/>
        <end position="113"/>
    </location>
</feature>
<sequence length="415" mass="45225">MMTLWLGIAALTLTVLALLLIPVWRDGRRVRVDRARLNLALYEDRLKELAEEHAQGALADDEYERLCQEAKKMLLNDVDTTDMDGTVQSESRRGPLIALIVVATIGLSLSVYWKLGAHEELKQAEWLKETRHQMAGQGGDMEKMLATLESRLADNPDNVDGWILLARSYMQLKQYDKAAVAWQRLAAAMDKAGEESAPALGLRAQALFLSGADRDTVMAAANEALARDPEEVYTLGLLGGMAMQSGEYLKAIDYWKRVQAQEQDPEQKRLIGESIAQAQKMAVQAGQLSEAELEKVKAASGARLHVIVDVPADIRAGLTGSETVFVLARPVGGRMPLAVVRKTVNDLPLDVTLDDSMAMGPMARLSSVPEVEIVAKVSKSGTPQSQPGDLEVVVGPVKVAEAKDPIILSVDKVVR</sequence>
<keyword evidence="5" id="KW-0472">Membrane</keyword>
<dbReference type="InterPro" id="IPR019734">
    <property type="entry name" value="TPR_rpt"/>
</dbReference>
<evidence type="ECO:0000256" key="3">
    <source>
        <dbReference type="ARBA" id="ARBA00022748"/>
    </source>
</evidence>
<keyword evidence="5" id="KW-1133">Transmembrane helix</keyword>
<dbReference type="NCBIfam" id="TIGR03142">
    <property type="entry name" value="cytochro_ccmI"/>
    <property type="match status" value="1"/>
</dbReference>
<dbReference type="PANTHER" id="PTHR47870:SF4">
    <property type="entry name" value="CYTOCHROME C-TYPE BIOGENESIS PROTEIN CYCH"/>
    <property type="match status" value="1"/>
</dbReference>
<protein>
    <submittedName>
        <fullName evidence="8">C-type cytochrome biogenesis protein CcmI</fullName>
    </submittedName>
</protein>
<dbReference type="SUPFAM" id="SSF48452">
    <property type="entry name" value="TPR-like"/>
    <property type="match status" value="1"/>
</dbReference>
<dbReference type="InterPro" id="IPR056413">
    <property type="entry name" value="TPR_CcmH_CycH"/>
</dbReference>
<dbReference type="GO" id="GO:0030313">
    <property type="term" value="C:cell envelope"/>
    <property type="evidence" value="ECO:0007669"/>
    <property type="project" value="UniProtKB-SubCell"/>
</dbReference>
<proteinExistence type="predicted"/>
<dbReference type="Pfam" id="PF23892">
    <property type="entry name" value="Ig_CycH"/>
    <property type="match status" value="1"/>
</dbReference>
<evidence type="ECO:0000256" key="1">
    <source>
        <dbReference type="ARBA" id="ARBA00004196"/>
    </source>
</evidence>
<evidence type="ECO:0000313" key="8">
    <source>
        <dbReference type="EMBL" id="XDT72773.1"/>
    </source>
</evidence>
<dbReference type="PANTHER" id="PTHR47870">
    <property type="entry name" value="CYTOCHROME C-TYPE BIOGENESIS PROTEIN CCMH"/>
    <property type="match status" value="1"/>
</dbReference>
<gene>
    <name evidence="8" type="primary">ccmI</name>
    <name evidence="8" type="ORF">AAIA72_01960</name>
</gene>